<dbReference type="EMBL" id="QRZH01000002">
    <property type="protein sequence ID" value="RGV58882.1"/>
    <property type="molecule type" value="Genomic_DNA"/>
</dbReference>
<feature type="transmembrane region" description="Helical" evidence="1">
    <location>
        <begin position="394"/>
        <end position="412"/>
    </location>
</feature>
<feature type="transmembrane region" description="Helical" evidence="1">
    <location>
        <begin position="339"/>
        <end position="357"/>
    </location>
</feature>
<dbReference type="Proteomes" id="UP000286270">
    <property type="component" value="Unassembled WGS sequence"/>
</dbReference>
<feature type="transmembrane region" description="Helical" evidence="1">
    <location>
        <begin position="56"/>
        <end position="81"/>
    </location>
</feature>
<evidence type="ECO:0000313" key="3">
    <source>
        <dbReference type="Proteomes" id="UP000286270"/>
    </source>
</evidence>
<sequence>MDKRKLLHLSILWVIYGSLINRFIWNNQLITIMPDILLCILLFMEKPRKEKNNLQLYVGKAVISIFYSILILGVISSLISFTPMTATIWGVRQFFRYGLMAYMILLYFRPRDIVWGRKLLYQSFLWNMFFVIVEFALGQVGDSMGGTFSGNGELSVYLTVIAFIAEMEYLQHRLSIQKFIAACCLCFATSILAEIKLLYILLPLTLYGGYVLLNKFNFKHVIILVIAYFSMIPIMKFALLLYYDENYVESVFDKEEMSKYLENDYALQSGTYRLLSFNRNTCIERSSIILSQESKTFLIGNGIGSLTQSQLFKTPLADMYYPTFYFFFTFSYILLELGWLGFILFLLFYALIAYRFYRYYQNTKDSIIKYWSSIGLFMACVSYIFMWYNAVPYSAYYFPFILFSLCFVGIKFRKQKLSMNKYINKNGSKSICHRPRV</sequence>
<dbReference type="RefSeq" id="WP_122141704.1">
    <property type="nucleotide sequence ID" value="NZ_JADMPD010000017.1"/>
</dbReference>
<evidence type="ECO:0000256" key="1">
    <source>
        <dbReference type="SAM" id="Phobius"/>
    </source>
</evidence>
<organism evidence="2 3">
    <name type="scientific">Bacteroides fragilis</name>
    <dbReference type="NCBI Taxonomy" id="817"/>
    <lineage>
        <taxon>Bacteria</taxon>
        <taxon>Pseudomonadati</taxon>
        <taxon>Bacteroidota</taxon>
        <taxon>Bacteroidia</taxon>
        <taxon>Bacteroidales</taxon>
        <taxon>Bacteroidaceae</taxon>
        <taxon>Bacteroides</taxon>
    </lineage>
</organism>
<dbReference type="AlphaFoldDB" id="A0A412YNC9"/>
<keyword evidence="1" id="KW-0812">Transmembrane</keyword>
<feature type="transmembrane region" description="Helical" evidence="1">
    <location>
        <begin position="87"/>
        <end position="107"/>
    </location>
</feature>
<evidence type="ECO:0000313" key="2">
    <source>
        <dbReference type="EMBL" id="RGV58882.1"/>
    </source>
</evidence>
<comment type="caution">
    <text evidence="2">The sequence shown here is derived from an EMBL/GenBank/DDBJ whole genome shotgun (WGS) entry which is preliminary data.</text>
</comment>
<proteinExistence type="predicted"/>
<gene>
    <name evidence="2" type="ORF">DWW08_02890</name>
</gene>
<reference evidence="2 3" key="1">
    <citation type="submission" date="2018-08" db="EMBL/GenBank/DDBJ databases">
        <title>A genome reference for cultivated species of the human gut microbiota.</title>
        <authorList>
            <person name="Zou Y."/>
            <person name="Xue W."/>
            <person name="Luo G."/>
        </authorList>
    </citation>
    <scope>NUCLEOTIDE SEQUENCE [LARGE SCALE GENOMIC DNA]</scope>
    <source>
        <strain evidence="2 3">AF14-26</strain>
    </source>
</reference>
<protein>
    <submittedName>
        <fullName evidence="2">Uncharacterized protein</fullName>
    </submittedName>
</protein>
<keyword evidence="1" id="KW-0472">Membrane</keyword>
<feature type="transmembrane region" description="Helical" evidence="1">
    <location>
        <begin position="27"/>
        <end position="44"/>
    </location>
</feature>
<keyword evidence="1" id="KW-1133">Transmembrane helix</keyword>
<name>A0A412YNC9_BACFG</name>
<feature type="transmembrane region" description="Helical" evidence="1">
    <location>
        <begin position="221"/>
        <end position="243"/>
    </location>
</feature>
<feature type="transmembrane region" description="Helical" evidence="1">
    <location>
        <begin position="119"/>
        <end position="137"/>
    </location>
</feature>
<feature type="transmembrane region" description="Helical" evidence="1">
    <location>
        <begin position="369"/>
        <end position="388"/>
    </location>
</feature>
<accession>A0A412YNC9</accession>